<dbReference type="PANTHER" id="PTHR31025">
    <property type="entry name" value="SI:CH211-196P9.1-RELATED"/>
    <property type="match status" value="1"/>
</dbReference>
<evidence type="ECO:0000256" key="1">
    <source>
        <dbReference type="SAM" id="MobiDB-lite"/>
    </source>
</evidence>
<feature type="compositionally biased region" description="Basic residues" evidence="1">
    <location>
        <begin position="221"/>
        <end position="230"/>
    </location>
</feature>
<reference evidence="2" key="1">
    <citation type="submission" date="2021-01" db="EMBL/GenBank/DDBJ databases">
        <title>A chromosome-scale assembly of European eel, Anguilla anguilla.</title>
        <authorList>
            <person name="Henkel C."/>
            <person name="Jong-Raadsen S.A."/>
            <person name="Dufour S."/>
            <person name="Weltzien F.-A."/>
            <person name="Palstra A.P."/>
            <person name="Pelster B."/>
            <person name="Spaink H.P."/>
            <person name="Van Den Thillart G.E."/>
            <person name="Jansen H."/>
            <person name="Zahm M."/>
            <person name="Klopp C."/>
            <person name="Cedric C."/>
            <person name="Louis A."/>
            <person name="Berthelot C."/>
            <person name="Parey E."/>
            <person name="Roest Crollius H."/>
            <person name="Montfort J."/>
            <person name="Robinson-Rechavi M."/>
            <person name="Bucao C."/>
            <person name="Bouchez O."/>
            <person name="Gislard M."/>
            <person name="Lluch J."/>
            <person name="Milhes M."/>
            <person name="Lampietro C."/>
            <person name="Lopez Roques C."/>
            <person name="Donnadieu C."/>
            <person name="Braasch I."/>
            <person name="Desvignes T."/>
            <person name="Postlethwait J."/>
            <person name="Bobe J."/>
            <person name="Guiguen Y."/>
            <person name="Dirks R."/>
        </authorList>
    </citation>
    <scope>NUCLEOTIDE SEQUENCE</scope>
    <source>
        <strain evidence="2">Tag_6206</strain>
        <tissue evidence="2">Liver</tissue>
    </source>
</reference>
<name>A0A9D3M2N1_ANGAN</name>
<evidence type="ECO:0000313" key="2">
    <source>
        <dbReference type="EMBL" id="KAG5841456.1"/>
    </source>
</evidence>
<organism evidence="2 3">
    <name type="scientific">Anguilla anguilla</name>
    <name type="common">European freshwater eel</name>
    <name type="synonym">Muraena anguilla</name>
    <dbReference type="NCBI Taxonomy" id="7936"/>
    <lineage>
        <taxon>Eukaryota</taxon>
        <taxon>Metazoa</taxon>
        <taxon>Chordata</taxon>
        <taxon>Craniata</taxon>
        <taxon>Vertebrata</taxon>
        <taxon>Euteleostomi</taxon>
        <taxon>Actinopterygii</taxon>
        <taxon>Neopterygii</taxon>
        <taxon>Teleostei</taxon>
        <taxon>Anguilliformes</taxon>
        <taxon>Anguillidae</taxon>
        <taxon>Anguilla</taxon>
    </lineage>
</organism>
<dbReference type="EMBL" id="JAFIRN010000010">
    <property type="protein sequence ID" value="KAG5841456.1"/>
    <property type="molecule type" value="Genomic_DNA"/>
</dbReference>
<feature type="region of interest" description="Disordered" evidence="1">
    <location>
        <begin position="129"/>
        <end position="155"/>
    </location>
</feature>
<gene>
    <name evidence="2" type="ORF">ANANG_G00199690</name>
</gene>
<keyword evidence="3" id="KW-1185">Reference proteome</keyword>
<evidence type="ECO:0000313" key="3">
    <source>
        <dbReference type="Proteomes" id="UP001044222"/>
    </source>
</evidence>
<protein>
    <submittedName>
        <fullName evidence="2">Uncharacterized protein</fullName>
    </submittedName>
</protein>
<dbReference type="Proteomes" id="UP001044222">
    <property type="component" value="Chromosome 10"/>
</dbReference>
<dbReference type="PANTHER" id="PTHR31025:SF29">
    <property type="entry name" value="SI:CH211-196P9.1"/>
    <property type="match status" value="1"/>
</dbReference>
<proteinExistence type="predicted"/>
<comment type="caution">
    <text evidence="2">The sequence shown here is derived from an EMBL/GenBank/DDBJ whole genome shotgun (WGS) entry which is preliminary data.</text>
</comment>
<feature type="region of interest" description="Disordered" evidence="1">
    <location>
        <begin position="211"/>
        <end position="238"/>
    </location>
</feature>
<sequence>MSASVLAFQTQLASIMDVLVRNTVCEVTRLYEDSLVNFQSIIAQHEDEKASLKMKLQKSEKALALQSLRESRKNVAESQENLVHSDALIKQEDPESEVKIDMFCAVCGKAAESEPPFCDACRKTVSFQSQSPEGSPAVEGSHQDGPAGKSADFSEESELNMFDTEAFPGLFDSKADSCFSAKDVSGGSALTPISPMVPAIISSYPEVPVLPSVSQRGPSRTARRSAKRPRPPPEIEDMASEARELVRAVLARRPDGEHVMKEYRINGTLTDTTRRHLINILVAHMTETQGRIPPKNVRELYALGIVTLFPSLKDPFSKKGYEHFYDGQNGTGYLAWRLKTVQRKTFHRTGGEQKPIVSRGPNFERRTQLGEQLQGEVCKEAISYMAQCTDQEQVFLKMRETFQFRQQLVHDPQKTGSVLATFPRFLDTKGLVNQDFTLLFGLETACKLLENWDSSFKAKVIREARCLTQSADLSNLLKCAEYEPISEQDVPEVLGWDSDMASVLLLVHLLPPPPGGRKSAKISAREAVDRVVQFYKSRTEWHPGGLEGPRQPYLVAVGSRRDQIESFYLALDRHLLPCQANCSLGAFDELFKAHFVFGLSYDEALSSVYTFLQTTVYNIDVGSVKESPRVKELRARMLNNC</sequence>
<accession>A0A9D3M2N1</accession>
<dbReference type="AlphaFoldDB" id="A0A9D3M2N1"/>